<comment type="similarity">
    <text evidence="2">Belongs to the binding-protein-dependent transport system permease family. HisMQ subfamily.</text>
</comment>
<dbReference type="EMBL" id="JBJIAB010000035">
    <property type="protein sequence ID" value="MFL0167545.1"/>
    <property type="molecule type" value="Genomic_DNA"/>
</dbReference>
<dbReference type="Pfam" id="PF00528">
    <property type="entry name" value="BPD_transp_1"/>
    <property type="match status" value="1"/>
</dbReference>
<evidence type="ECO:0000313" key="11">
    <source>
        <dbReference type="EMBL" id="MFL0167545.1"/>
    </source>
</evidence>
<dbReference type="InterPro" id="IPR035906">
    <property type="entry name" value="MetI-like_sf"/>
</dbReference>
<evidence type="ECO:0000256" key="3">
    <source>
        <dbReference type="ARBA" id="ARBA00022448"/>
    </source>
</evidence>
<evidence type="ECO:0000256" key="2">
    <source>
        <dbReference type="ARBA" id="ARBA00010072"/>
    </source>
</evidence>
<keyword evidence="5 9" id="KW-0812">Transmembrane</keyword>
<evidence type="ECO:0000256" key="4">
    <source>
        <dbReference type="ARBA" id="ARBA00022475"/>
    </source>
</evidence>
<dbReference type="Proteomes" id="UP001623600">
    <property type="component" value="Unassembled WGS sequence"/>
</dbReference>
<dbReference type="InterPro" id="IPR043429">
    <property type="entry name" value="ArtM/GltK/GlnP/TcyL/YhdX-like"/>
</dbReference>
<sequence>MNLEFFNKFGSMLVSGTKVTIIVSLITIIISIIIGSILAMLRTGKTKVIRYIVSAYVAFVRGTPVLVQIYIVFYGIPLLGIEFPSFNIMGLDSQRVISGVLALAINSSAYVCEIIRSGIESLDKGQMEAARSLGFNHIQSMRMVILPQAIKNILPALGNEFIGLIKTSSLVSTIGLAELMYIADSIRGVSFMAFVPLFVVAVIYFVITFIVSLVIRALEQKMSKSN</sequence>
<organism evidence="11 12">
    <name type="scientific">Candidatus Clostridium helianthi</name>
    <dbReference type="NCBI Taxonomy" id="3381660"/>
    <lineage>
        <taxon>Bacteria</taxon>
        <taxon>Bacillati</taxon>
        <taxon>Bacillota</taxon>
        <taxon>Clostridia</taxon>
        <taxon>Eubacteriales</taxon>
        <taxon>Clostridiaceae</taxon>
        <taxon>Clostridium</taxon>
    </lineage>
</organism>
<comment type="caution">
    <text evidence="11">The sequence shown here is derived from an EMBL/GenBank/DDBJ whole genome shotgun (WGS) entry which is preliminary data.</text>
</comment>
<keyword evidence="3 9" id="KW-0813">Transport</keyword>
<keyword evidence="8 9" id="KW-0472">Membrane</keyword>
<dbReference type="SUPFAM" id="SSF161098">
    <property type="entry name" value="MetI-like"/>
    <property type="match status" value="1"/>
</dbReference>
<gene>
    <name evidence="11" type="ORF">ACJDTP_20965</name>
</gene>
<dbReference type="NCBIfam" id="TIGR01726">
    <property type="entry name" value="HEQRo_perm_3TM"/>
    <property type="match status" value="1"/>
</dbReference>
<dbReference type="Gene3D" id="1.10.3720.10">
    <property type="entry name" value="MetI-like"/>
    <property type="match status" value="1"/>
</dbReference>
<keyword evidence="6" id="KW-0029">Amino-acid transport</keyword>
<feature type="domain" description="ABC transmembrane type-1" evidence="10">
    <location>
        <begin position="17"/>
        <end position="215"/>
    </location>
</feature>
<feature type="transmembrane region" description="Helical" evidence="9">
    <location>
        <begin position="20"/>
        <end position="41"/>
    </location>
</feature>
<dbReference type="InterPro" id="IPR010065">
    <property type="entry name" value="AA_ABC_transptr_permease_3TM"/>
</dbReference>
<protein>
    <submittedName>
        <fullName evidence="11">Amino acid ABC transporter permease</fullName>
    </submittedName>
</protein>
<evidence type="ECO:0000256" key="1">
    <source>
        <dbReference type="ARBA" id="ARBA00004651"/>
    </source>
</evidence>
<dbReference type="PANTHER" id="PTHR30614:SF20">
    <property type="entry name" value="GLUTAMINE TRANSPORT SYSTEM PERMEASE PROTEIN GLNP"/>
    <property type="match status" value="1"/>
</dbReference>
<keyword evidence="12" id="KW-1185">Reference proteome</keyword>
<evidence type="ECO:0000256" key="6">
    <source>
        <dbReference type="ARBA" id="ARBA00022970"/>
    </source>
</evidence>
<reference evidence="11 12" key="1">
    <citation type="submission" date="2024-11" db="EMBL/GenBank/DDBJ databases">
        <authorList>
            <person name="Heng Y.C."/>
            <person name="Lim A.C.H."/>
            <person name="Lee J.K.Y."/>
            <person name="Kittelmann S."/>
        </authorList>
    </citation>
    <scope>NUCLEOTIDE SEQUENCE [LARGE SCALE GENOMIC DNA]</scope>
    <source>
        <strain evidence="11 12">WILCCON 0112</strain>
    </source>
</reference>
<feature type="transmembrane region" description="Helical" evidence="9">
    <location>
        <begin position="161"/>
        <end position="183"/>
    </location>
</feature>
<dbReference type="InterPro" id="IPR000515">
    <property type="entry name" value="MetI-like"/>
</dbReference>
<proteinExistence type="inferred from homology"/>
<evidence type="ECO:0000256" key="7">
    <source>
        <dbReference type="ARBA" id="ARBA00022989"/>
    </source>
</evidence>
<evidence type="ECO:0000256" key="8">
    <source>
        <dbReference type="ARBA" id="ARBA00023136"/>
    </source>
</evidence>
<feature type="transmembrane region" description="Helical" evidence="9">
    <location>
        <begin position="96"/>
        <end position="115"/>
    </location>
</feature>
<keyword evidence="4" id="KW-1003">Cell membrane</keyword>
<feature type="transmembrane region" description="Helical" evidence="9">
    <location>
        <begin position="53"/>
        <end position="76"/>
    </location>
</feature>
<evidence type="ECO:0000259" key="10">
    <source>
        <dbReference type="PROSITE" id="PS50928"/>
    </source>
</evidence>
<evidence type="ECO:0000256" key="5">
    <source>
        <dbReference type="ARBA" id="ARBA00022692"/>
    </source>
</evidence>
<dbReference type="CDD" id="cd06261">
    <property type="entry name" value="TM_PBP2"/>
    <property type="match status" value="1"/>
</dbReference>
<evidence type="ECO:0000313" key="12">
    <source>
        <dbReference type="Proteomes" id="UP001623600"/>
    </source>
</evidence>
<dbReference type="PANTHER" id="PTHR30614">
    <property type="entry name" value="MEMBRANE COMPONENT OF AMINO ACID ABC TRANSPORTER"/>
    <property type="match status" value="1"/>
</dbReference>
<comment type="subcellular location">
    <subcellularLocation>
        <location evidence="1 9">Cell membrane</location>
        <topology evidence="1 9">Multi-pass membrane protein</topology>
    </subcellularLocation>
</comment>
<accession>A0ABW8SBE2</accession>
<evidence type="ECO:0000256" key="9">
    <source>
        <dbReference type="RuleBase" id="RU363032"/>
    </source>
</evidence>
<dbReference type="RefSeq" id="WP_406762324.1">
    <property type="nucleotide sequence ID" value="NZ_JBJIAB010000035.1"/>
</dbReference>
<feature type="transmembrane region" description="Helical" evidence="9">
    <location>
        <begin position="189"/>
        <end position="215"/>
    </location>
</feature>
<name>A0ABW8SBE2_9CLOT</name>
<dbReference type="PROSITE" id="PS50928">
    <property type="entry name" value="ABC_TM1"/>
    <property type="match status" value="1"/>
</dbReference>
<keyword evidence="7 9" id="KW-1133">Transmembrane helix</keyword>